<dbReference type="SMART" id="SM00342">
    <property type="entry name" value="HTH_ARAC"/>
    <property type="match status" value="1"/>
</dbReference>
<dbReference type="PANTHER" id="PTHR43280">
    <property type="entry name" value="ARAC-FAMILY TRANSCRIPTIONAL REGULATOR"/>
    <property type="match status" value="1"/>
</dbReference>
<dbReference type="SUPFAM" id="SSF46689">
    <property type="entry name" value="Homeodomain-like"/>
    <property type="match status" value="2"/>
</dbReference>
<dbReference type="InterPro" id="IPR009057">
    <property type="entry name" value="Homeodomain-like_sf"/>
</dbReference>
<evidence type="ECO:0000256" key="3">
    <source>
        <dbReference type="ARBA" id="ARBA00023163"/>
    </source>
</evidence>
<dbReference type="InterPro" id="IPR018060">
    <property type="entry name" value="HTH_AraC"/>
</dbReference>
<dbReference type="PANTHER" id="PTHR43280:SF28">
    <property type="entry name" value="HTH-TYPE TRANSCRIPTIONAL ACTIVATOR RHAS"/>
    <property type="match status" value="1"/>
</dbReference>
<dbReference type="InterPro" id="IPR020449">
    <property type="entry name" value="Tscrpt_reg_AraC-type_HTH"/>
</dbReference>
<keyword evidence="3" id="KW-0804">Transcription</keyword>
<dbReference type="PRINTS" id="PR00032">
    <property type="entry name" value="HTHARAC"/>
</dbReference>
<dbReference type="RefSeq" id="WP_090713219.1">
    <property type="nucleotide sequence ID" value="NZ_CBCSKY010000002.1"/>
</dbReference>
<dbReference type="Pfam" id="PF02311">
    <property type="entry name" value="AraC_binding"/>
    <property type="match status" value="1"/>
</dbReference>
<evidence type="ECO:0000256" key="1">
    <source>
        <dbReference type="ARBA" id="ARBA00023015"/>
    </source>
</evidence>
<dbReference type="GO" id="GO:0043565">
    <property type="term" value="F:sequence-specific DNA binding"/>
    <property type="evidence" value="ECO:0007669"/>
    <property type="project" value="InterPro"/>
</dbReference>
<dbReference type="STRING" id="1174501.SAMN05216192_10527"/>
<dbReference type="AlphaFoldDB" id="A0A1G8K3P1"/>
<keyword evidence="6" id="KW-1185">Reference proteome</keyword>
<protein>
    <submittedName>
        <fullName evidence="5">AraC-type DNA-binding protein</fullName>
    </submittedName>
</protein>
<evidence type="ECO:0000256" key="2">
    <source>
        <dbReference type="ARBA" id="ARBA00023125"/>
    </source>
</evidence>
<keyword evidence="1" id="KW-0805">Transcription regulation</keyword>
<gene>
    <name evidence="5" type="ORF">SAMN05216192_10527</name>
</gene>
<keyword evidence="2 5" id="KW-0238">DNA-binding</keyword>
<dbReference type="InterPro" id="IPR037923">
    <property type="entry name" value="HTH-like"/>
</dbReference>
<sequence>MLENGLLYEQGYSVNINTPGDPLFYYFDYDERSHNINMEFQHEHDFYEIHILMDSRAIHVIDGKIHALRKYDIVLLRPYLLHMTQYPEGPPHKRLIINFAIPAAIPGLENAYKNMLLPFSEEVPIYRLTGEPRSTVFDPLNAIFTLSHSDSPLGPVLVHTLFQQFLCALCQQQDKNSYVLEEAGSSAAQKIYSITAYINSNYSSELSLDSIATEFYTSPYYLSHQFKRVTGSTLTEYIQNTRVRKAQHLLVHTRLKISGIAEQCGFTSFSQFNRIFNKLAGMSPSAFRKQQQAAPGAGSALLSY</sequence>
<evidence type="ECO:0000313" key="5">
    <source>
        <dbReference type="EMBL" id="SDI38054.1"/>
    </source>
</evidence>
<dbReference type="Gene3D" id="1.10.10.60">
    <property type="entry name" value="Homeodomain-like"/>
    <property type="match status" value="2"/>
</dbReference>
<dbReference type="GO" id="GO:0003700">
    <property type="term" value="F:DNA-binding transcription factor activity"/>
    <property type="evidence" value="ECO:0007669"/>
    <property type="project" value="InterPro"/>
</dbReference>
<evidence type="ECO:0000313" key="6">
    <source>
        <dbReference type="Proteomes" id="UP000199050"/>
    </source>
</evidence>
<dbReference type="InterPro" id="IPR018062">
    <property type="entry name" value="HTH_AraC-typ_CS"/>
</dbReference>
<dbReference type="EMBL" id="FNDX01000005">
    <property type="protein sequence ID" value="SDI38054.1"/>
    <property type="molecule type" value="Genomic_DNA"/>
</dbReference>
<dbReference type="PROSITE" id="PS00041">
    <property type="entry name" value="HTH_ARAC_FAMILY_1"/>
    <property type="match status" value="1"/>
</dbReference>
<evidence type="ECO:0000259" key="4">
    <source>
        <dbReference type="PROSITE" id="PS01124"/>
    </source>
</evidence>
<feature type="domain" description="HTH araC/xylS-type" evidence="4">
    <location>
        <begin position="192"/>
        <end position="290"/>
    </location>
</feature>
<dbReference type="SUPFAM" id="SSF51215">
    <property type="entry name" value="Regulatory protein AraC"/>
    <property type="match status" value="1"/>
</dbReference>
<name>A0A1G8K3P1_9BACL</name>
<reference evidence="6" key="1">
    <citation type="submission" date="2016-10" db="EMBL/GenBank/DDBJ databases">
        <authorList>
            <person name="Varghese N."/>
            <person name="Submissions S."/>
        </authorList>
    </citation>
    <scope>NUCLEOTIDE SEQUENCE [LARGE SCALE GENOMIC DNA]</scope>
    <source>
        <strain evidence="6">CGMCC 1.11012</strain>
    </source>
</reference>
<accession>A0A1G8K3P1</accession>
<dbReference type="PROSITE" id="PS01124">
    <property type="entry name" value="HTH_ARAC_FAMILY_2"/>
    <property type="match status" value="1"/>
</dbReference>
<dbReference type="InterPro" id="IPR003313">
    <property type="entry name" value="AraC-bd"/>
</dbReference>
<organism evidence="5 6">
    <name type="scientific">Paenibacillus typhae</name>
    <dbReference type="NCBI Taxonomy" id="1174501"/>
    <lineage>
        <taxon>Bacteria</taxon>
        <taxon>Bacillati</taxon>
        <taxon>Bacillota</taxon>
        <taxon>Bacilli</taxon>
        <taxon>Bacillales</taxon>
        <taxon>Paenibacillaceae</taxon>
        <taxon>Paenibacillus</taxon>
    </lineage>
</organism>
<dbReference type="OrthoDB" id="9799319at2"/>
<proteinExistence type="predicted"/>
<dbReference type="Pfam" id="PF12833">
    <property type="entry name" value="HTH_18"/>
    <property type="match status" value="1"/>
</dbReference>
<dbReference type="Proteomes" id="UP000199050">
    <property type="component" value="Unassembled WGS sequence"/>
</dbReference>